<keyword evidence="2" id="KW-1185">Reference proteome</keyword>
<evidence type="ECO:0000313" key="2">
    <source>
        <dbReference type="Proteomes" id="UP000467700"/>
    </source>
</evidence>
<gene>
    <name evidence="1" type="ORF">AAE3_LOCUS12606</name>
</gene>
<reference evidence="1 2" key="1">
    <citation type="submission" date="2020-01" db="EMBL/GenBank/DDBJ databases">
        <authorList>
            <person name="Gupta K D."/>
        </authorList>
    </citation>
    <scope>NUCLEOTIDE SEQUENCE [LARGE SCALE GENOMIC DNA]</scope>
</reference>
<comment type="caution">
    <text evidence="1">The sequence shown here is derived from an EMBL/GenBank/DDBJ whole genome shotgun (WGS) entry which is preliminary data.</text>
</comment>
<dbReference type="Proteomes" id="UP000467700">
    <property type="component" value="Unassembled WGS sequence"/>
</dbReference>
<dbReference type="EMBL" id="CACVBS010000090">
    <property type="protein sequence ID" value="CAA7270527.1"/>
    <property type="molecule type" value="Genomic_DNA"/>
</dbReference>
<protein>
    <submittedName>
        <fullName evidence="1">Uncharacterized protein</fullName>
    </submittedName>
</protein>
<evidence type="ECO:0000313" key="1">
    <source>
        <dbReference type="EMBL" id="CAA7270527.1"/>
    </source>
</evidence>
<accession>A0A8S0WT47</accession>
<dbReference type="AlphaFoldDB" id="A0A8S0WT47"/>
<organism evidence="1 2">
    <name type="scientific">Cyclocybe aegerita</name>
    <name type="common">Black poplar mushroom</name>
    <name type="synonym">Agrocybe aegerita</name>
    <dbReference type="NCBI Taxonomy" id="1973307"/>
    <lineage>
        <taxon>Eukaryota</taxon>
        <taxon>Fungi</taxon>
        <taxon>Dikarya</taxon>
        <taxon>Basidiomycota</taxon>
        <taxon>Agaricomycotina</taxon>
        <taxon>Agaricomycetes</taxon>
        <taxon>Agaricomycetidae</taxon>
        <taxon>Agaricales</taxon>
        <taxon>Agaricineae</taxon>
        <taxon>Bolbitiaceae</taxon>
        <taxon>Cyclocybe</taxon>
    </lineage>
</organism>
<name>A0A8S0WT47_CYCAE</name>
<sequence>MYINLQQAVYCFSQVAYDIYSVLCEFSFGDGKGRVLPLPLSLAFITLSSRFHHLKMTEPIAEPTYATYVGGEVQHESDHIDSTHNSTQFSNHAQVPDLSDVGDNPKWIYIETRRPPSDVNLDVLFAPMRMGFNYKIEMLYQCALGHLVTGFPGTLQKWDKRNSQRTFRLHGSAGEDLKILYYLIHCDAWWILPATAYHFLTFDRLKNILAAPIWAYFKKEHQDKLLLGYVEQLTAHRRISQFIPGIPVRGCSNYWGCTKVAKKWFASMARERQNDPLAMPSNYRESIKQIYPECRHQCRKRHEAAREAFWERLPGLLFDGIGRDTLREKKHAAK</sequence>
<proteinExistence type="predicted"/>
<dbReference type="OrthoDB" id="3893071at2759"/>